<evidence type="ECO:0000313" key="1">
    <source>
        <dbReference type="EMBL" id="MBA0755068.1"/>
    </source>
</evidence>
<sequence>MPFESVIQNSENFNMPNELLFLNQLKFQNLKYMSPAFLLDAPLFWRPVDNFHFIINLDHMIKREEIWWHNLNKCLNMLQKKYSYDWVLAVKHDSVLKSIFENAESNCPINSYPTIVRYYSNVYRHYNDNIAPKTNLINIENKLNRQLSELYIHLFKYLINYAISNKSR</sequence>
<dbReference type="AlphaFoldDB" id="A0A7J9D394"/>
<dbReference type="Proteomes" id="UP000593579">
    <property type="component" value="Unassembled WGS sequence"/>
</dbReference>
<dbReference type="OrthoDB" id="984161at2759"/>
<gene>
    <name evidence="1" type="ORF">Gogos_020002</name>
</gene>
<organism evidence="1 2">
    <name type="scientific">Gossypium gossypioides</name>
    <name type="common">Mexican cotton</name>
    <name type="synonym">Selera gossypioides</name>
    <dbReference type="NCBI Taxonomy" id="34282"/>
    <lineage>
        <taxon>Eukaryota</taxon>
        <taxon>Viridiplantae</taxon>
        <taxon>Streptophyta</taxon>
        <taxon>Embryophyta</taxon>
        <taxon>Tracheophyta</taxon>
        <taxon>Spermatophyta</taxon>
        <taxon>Magnoliopsida</taxon>
        <taxon>eudicotyledons</taxon>
        <taxon>Gunneridae</taxon>
        <taxon>Pentapetalae</taxon>
        <taxon>rosids</taxon>
        <taxon>malvids</taxon>
        <taxon>Malvales</taxon>
        <taxon>Malvaceae</taxon>
        <taxon>Malvoideae</taxon>
        <taxon>Gossypium</taxon>
    </lineage>
</organism>
<keyword evidence="2" id="KW-1185">Reference proteome</keyword>
<reference evidence="1 2" key="1">
    <citation type="journal article" date="2019" name="Genome Biol. Evol.">
        <title>Insights into the evolution of the New World diploid cottons (Gossypium, subgenus Houzingenia) based on genome sequencing.</title>
        <authorList>
            <person name="Grover C.E."/>
            <person name="Arick M.A. 2nd"/>
            <person name="Thrash A."/>
            <person name="Conover J.L."/>
            <person name="Sanders W.S."/>
            <person name="Peterson D.G."/>
            <person name="Frelichowski J.E."/>
            <person name="Scheffler J.A."/>
            <person name="Scheffler B.E."/>
            <person name="Wendel J.F."/>
        </authorList>
    </citation>
    <scope>NUCLEOTIDE SEQUENCE [LARGE SCALE GENOMIC DNA]</scope>
    <source>
        <strain evidence="1">5</strain>
        <tissue evidence="1">Leaf</tissue>
    </source>
</reference>
<comment type="caution">
    <text evidence="1">The sequence shown here is derived from an EMBL/GenBank/DDBJ whole genome shotgun (WGS) entry which is preliminary data.</text>
</comment>
<accession>A0A7J9D394</accession>
<dbReference type="EMBL" id="JABEZY010267397">
    <property type="protein sequence ID" value="MBA0755068.1"/>
    <property type="molecule type" value="Genomic_DNA"/>
</dbReference>
<name>A0A7J9D394_GOSGO</name>
<proteinExistence type="predicted"/>
<evidence type="ECO:0000313" key="2">
    <source>
        <dbReference type="Proteomes" id="UP000593579"/>
    </source>
</evidence>
<protein>
    <submittedName>
        <fullName evidence="1">Uncharacterized protein</fullName>
    </submittedName>
</protein>